<evidence type="ECO:0000313" key="4">
    <source>
        <dbReference type="EMBL" id="ETN39399.1"/>
    </source>
</evidence>
<dbReference type="GO" id="GO:0008270">
    <property type="term" value="F:zinc ion binding"/>
    <property type="evidence" value="ECO:0007669"/>
    <property type="project" value="InterPro"/>
</dbReference>
<gene>
    <name evidence="4" type="ORF">HMPREF1541_05622</name>
</gene>
<evidence type="ECO:0000313" key="5">
    <source>
        <dbReference type="Proteomes" id="UP000030752"/>
    </source>
</evidence>
<evidence type="ECO:0000256" key="1">
    <source>
        <dbReference type="ARBA" id="ARBA00023242"/>
    </source>
</evidence>
<dbReference type="eggNOG" id="ENOG502QVHD">
    <property type="taxonomic scope" value="Eukaryota"/>
</dbReference>
<reference evidence="4 5" key="1">
    <citation type="submission" date="2013-03" db="EMBL/GenBank/DDBJ databases">
        <title>The Genome Sequence of Phialophora europaea CBS 101466.</title>
        <authorList>
            <consortium name="The Broad Institute Genomics Platform"/>
            <person name="Cuomo C."/>
            <person name="de Hoog S."/>
            <person name="Gorbushina A."/>
            <person name="Walker B."/>
            <person name="Young S.K."/>
            <person name="Zeng Q."/>
            <person name="Gargeya S."/>
            <person name="Fitzgerald M."/>
            <person name="Haas B."/>
            <person name="Abouelleil A."/>
            <person name="Allen A.W."/>
            <person name="Alvarado L."/>
            <person name="Arachchi H.M."/>
            <person name="Berlin A.M."/>
            <person name="Chapman S.B."/>
            <person name="Gainer-Dewar J."/>
            <person name="Goldberg J."/>
            <person name="Griggs A."/>
            <person name="Gujja S."/>
            <person name="Hansen M."/>
            <person name="Howarth C."/>
            <person name="Imamovic A."/>
            <person name="Ireland A."/>
            <person name="Larimer J."/>
            <person name="McCowan C."/>
            <person name="Murphy C."/>
            <person name="Pearson M."/>
            <person name="Poon T.W."/>
            <person name="Priest M."/>
            <person name="Roberts A."/>
            <person name="Saif S."/>
            <person name="Shea T."/>
            <person name="Sisk P."/>
            <person name="Sykes S."/>
            <person name="Wortman J."/>
            <person name="Nusbaum C."/>
            <person name="Birren B."/>
        </authorList>
    </citation>
    <scope>NUCLEOTIDE SEQUENCE [LARGE SCALE GENOMIC DNA]</scope>
    <source>
        <strain evidence="4 5">CBS 101466</strain>
    </source>
</reference>
<dbReference type="CDD" id="cd12148">
    <property type="entry name" value="fungal_TF_MHR"/>
    <property type="match status" value="1"/>
</dbReference>
<dbReference type="InParanoid" id="W2RUN5"/>
<dbReference type="PANTHER" id="PTHR47785:SF6">
    <property type="entry name" value="ZN(II)2CYS6 TRANSCRIPTION FACTOR (EUROFUNG)"/>
    <property type="match status" value="1"/>
</dbReference>
<keyword evidence="1" id="KW-0539">Nucleus</keyword>
<dbReference type="Pfam" id="PF04082">
    <property type="entry name" value="Fungal_trans"/>
    <property type="match status" value="1"/>
</dbReference>
<proteinExistence type="predicted"/>
<dbReference type="EMBL" id="KB822721">
    <property type="protein sequence ID" value="ETN39399.1"/>
    <property type="molecule type" value="Genomic_DNA"/>
</dbReference>
<dbReference type="PANTHER" id="PTHR47785">
    <property type="entry name" value="ZN(II)2CYS6 TRANSCRIPTION FACTOR (EUROFUNG)-RELATED-RELATED"/>
    <property type="match status" value="1"/>
</dbReference>
<dbReference type="GO" id="GO:0006351">
    <property type="term" value="P:DNA-templated transcription"/>
    <property type="evidence" value="ECO:0007669"/>
    <property type="project" value="InterPro"/>
</dbReference>
<accession>W2RUN5</accession>
<keyword evidence="5" id="KW-1185">Reference proteome</keyword>
<feature type="region of interest" description="Disordered" evidence="2">
    <location>
        <begin position="15"/>
        <end position="41"/>
    </location>
</feature>
<evidence type="ECO:0000256" key="2">
    <source>
        <dbReference type="SAM" id="MobiDB-lite"/>
    </source>
</evidence>
<sequence length="471" mass="54128">MILNKLERLDAKIDQITVPSASQPPAPIPGREPDSSQQLADPKVKPISFSAHLMIEWPAVRELLPQSVVVPNGNYALQLEEERPNLPISQQRSYPEGFLADLSVSTVRELSDAYFATFNLMTPVLDRKLYFHRTLGAAINGGFGYDADSCVVLMTMALGCWGSQTLSESHRTSPLYHPSPLSDRSHHTPSEQSTRDLPGLAFYNEARKRIGFLECEHSMQICQFYLLAATYLGQLLRPVDCWSMTMRAGTCCLKFWETSNEGDEWTKDMFSRLFWITVMFETVFTQELTDLPASKIRDMEDRVPLPKFVQFKHSFTTTDADDDESFYHYHFLSQIAHRIFLTRVYSSSYYCTPTGDYPNMSLTRELYHQLDQWRSQLPPALRFDDDSPDPDPEVLTNVLVVSWLRARYSVARYHLGRPFLYKALHHPYALTEHDRHRCKQTLESILRWAAIMRNISNVKSCIPLAFLMCGQ</sequence>
<dbReference type="OrthoDB" id="6133115at2759"/>
<feature type="domain" description="Xylanolytic transcriptional activator regulatory" evidence="3">
    <location>
        <begin position="113"/>
        <end position="374"/>
    </location>
</feature>
<protein>
    <recommendedName>
        <fullName evidence="3">Xylanolytic transcriptional activator regulatory domain-containing protein</fullName>
    </recommendedName>
</protein>
<dbReference type="VEuPathDB" id="FungiDB:HMPREF1541_05622"/>
<feature type="region of interest" description="Disordered" evidence="2">
    <location>
        <begin position="171"/>
        <end position="196"/>
    </location>
</feature>
<dbReference type="AlphaFoldDB" id="W2RUN5"/>
<dbReference type="HOGENOM" id="CLU_014025_0_0_1"/>
<dbReference type="RefSeq" id="XP_008718184.1">
    <property type="nucleotide sequence ID" value="XM_008719962.1"/>
</dbReference>
<dbReference type="GeneID" id="19972961"/>
<dbReference type="GO" id="GO:0003677">
    <property type="term" value="F:DNA binding"/>
    <property type="evidence" value="ECO:0007669"/>
    <property type="project" value="InterPro"/>
</dbReference>
<organism evidence="4 5">
    <name type="scientific">Cyphellophora europaea (strain CBS 101466)</name>
    <name type="common">Phialophora europaea</name>
    <dbReference type="NCBI Taxonomy" id="1220924"/>
    <lineage>
        <taxon>Eukaryota</taxon>
        <taxon>Fungi</taxon>
        <taxon>Dikarya</taxon>
        <taxon>Ascomycota</taxon>
        <taxon>Pezizomycotina</taxon>
        <taxon>Eurotiomycetes</taxon>
        <taxon>Chaetothyriomycetidae</taxon>
        <taxon>Chaetothyriales</taxon>
        <taxon>Cyphellophoraceae</taxon>
        <taxon>Cyphellophora</taxon>
    </lineage>
</organism>
<name>W2RUN5_CYPE1</name>
<dbReference type="InterPro" id="IPR007219">
    <property type="entry name" value="XnlR_reg_dom"/>
</dbReference>
<dbReference type="Proteomes" id="UP000030752">
    <property type="component" value="Unassembled WGS sequence"/>
</dbReference>
<evidence type="ECO:0000259" key="3">
    <source>
        <dbReference type="Pfam" id="PF04082"/>
    </source>
</evidence>
<dbReference type="InterPro" id="IPR053181">
    <property type="entry name" value="EcdB-like_regulator"/>
</dbReference>